<comment type="caution">
    <text evidence="2">The sequence shown here is derived from an EMBL/GenBank/DDBJ whole genome shotgun (WGS) entry which is preliminary data.</text>
</comment>
<dbReference type="Pfam" id="PF00144">
    <property type="entry name" value="Beta-lactamase"/>
    <property type="match status" value="1"/>
</dbReference>
<dbReference type="Gene3D" id="3.40.710.10">
    <property type="entry name" value="DD-peptidase/beta-lactamase superfamily"/>
    <property type="match status" value="1"/>
</dbReference>
<dbReference type="InterPro" id="IPR012338">
    <property type="entry name" value="Beta-lactam/transpept-like"/>
</dbReference>
<evidence type="ECO:0000313" key="3">
    <source>
        <dbReference type="Proteomes" id="UP000624325"/>
    </source>
</evidence>
<proteinExistence type="predicted"/>
<reference evidence="2 3" key="1">
    <citation type="submission" date="2021-01" db="EMBL/GenBank/DDBJ databases">
        <title>Whole genome shotgun sequence of Asanoa iriomotensis NBRC 100142.</title>
        <authorList>
            <person name="Komaki H."/>
            <person name="Tamura T."/>
        </authorList>
    </citation>
    <scope>NUCLEOTIDE SEQUENCE [LARGE SCALE GENOMIC DNA]</scope>
    <source>
        <strain evidence="2 3">NBRC 100142</strain>
    </source>
</reference>
<name>A0ABQ4C4J0_9ACTN</name>
<feature type="domain" description="Beta-lactamase-related" evidence="1">
    <location>
        <begin position="19"/>
        <end position="351"/>
    </location>
</feature>
<dbReference type="PANTHER" id="PTHR43319:SF3">
    <property type="entry name" value="BETA-LACTAMASE-RELATED DOMAIN-CONTAINING PROTEIN"/>
    <property type="match status" value="1"/>
</dbReference>
<dbReference type="EMBL" id="BONC01000025">
    <property type="protein sequence ID" value="GIF57708.1"/>
    <property type="molecule type" value="Genomic_DNA"/>
</dbReference>
<evidence type="ECO:0000259" key="1">
    <source>
        <dbReference type="Pfam" id="PF00144"/>
    </source>
</evidence>
<organism evidence="2 3">
    <name type="scientific">Asanoa iriomotensis</name>
    <dbReference type="NCBI Taxonomy" id="234613"/>
    <lineage>
        <taxon>Bacteria</taxon>
        <taxon>Bacillati</taxon>
        <taxon>Actinomycetota</taxon>
        <taxon>Actinomycetes</taxon>
        <taxon>Micromonosporales</taxon>
        <taxon>Micromonosporaceae</taxon>
        <taxon>Asanoa</taxon>
    </lineage>
</organism>
<keyword evidence="2" id="KW-0378">Hydrolase</keyword>
<protein>
    <submittedName>
        <fullName evidence="2">EstA family serine hydrolase</fullName>
    </submittedName>
</protein>
<dbReference type="GO" id="GO:0016787">
    <property type="term" value="F:hydrolase activity"/>
    <property type="evidence" value="ECO:0007669"/>
    <property type="project" value="UniProtKB-KW"/>
</dbReference>
<dbReference type="PANTHER" id="PTHR43319">
    <property type="entry name" value="BETA-LACTAMASE-RELATED"/>
    <property type="match status" value="1"/>
</dbReference>
<dbReference type="Proteomes" id="UP000624325">
    <property type="component" value="Unassembled WGS sequence"/>
</dbReference>
<gene>
    <name evidence="2" type="ORF">Air01nite_38030</name>
</gene>
<accession>A0ABQ4C4J0</accession>
<dbReference type="SUPFAM" id="SSF56601">
    <property type="entry name" value="beta-lactamase/transpeptidase-like"/>
    <property type="match status" value="1"/>
</dbReference>
<keyword evidence="3" id="KW-1185">Reference proteome</keyword>
<evidence type="ECO:0000313" key="2">
    <source>
        <dbReference type="EMBL" id="GIF57708.1"/>
    </source>
</evidence>
<dbReference type="InterPro" id="IPR001466">
    <property type="entry name" value="Beta-lactam-related"/>
</dbReference>
<dbReference type="InterPro" id="IPR052907">
    <property type="entry name" value="Beta-lactamase/esterase"/>
</dbReference>
<sequence length="365" mass="38696">MAAMSQVTGHADADFTSVREVFERLFADGRETGAGIAVVHQGRLVVDLVGGSRADGQPWTPRTVVAVYSTGKPFAAACLMILVDRGLVGLDDPVHRHWPEFADDGTTVRHVLAHTAGRPAFPTPRPSAAWADWPTLVADLAGATPMWTPGTTAAEHALTYGHLIGELVRRVDGRPIGRFLAEEVAGPWRLDLAFGSGGRQDVADLVFGDPEWPTTSVGEPGSLRHRALANPDGCRDLAVLNGPLWRDNDVPAVNMHTTASAVARFYAGMLAGGVLDGHQMLSAETAAEMTRVQHDGTDQLLDRPVKWALGFQIDDDGSFGHGGIGGSCGYALPSAGLAVGFVTRRLADFDRLDELDAAVMGVVQA</sequence>